<dbReference type="EMBL" id="UINC01193586">
    <property type="protein sequence ID" value="SVE09281.1"/>
    <property type="molecule type" value="Genomic_DNA"/>
</dbReference>
<evidence type="ECO:0000313" key="2">
    <source>
        <dbReference type="EMBL" id="SVE09281.1"/>
    </source>
</evidence>
<organism evidence="2">
    <name type="scientific">marine metagenome</name>
    <dbReference type="NCBI Taxonomy" id="408172"/>
    <lineage>
        <taxon>unclassified sequences</taxon>
        <taxon>metagenomes</taxon>
        <taxon>ecological metagenomes</taxon>
    </lineage>
</organism>
<proteinExistence type="predicted"/>
<accession>A0A383ANY1</accession>
<feature type="non-terminal residue" evidence="2">
    <location>
        <position position="101"/>
    </location>
</feature>
<sequence>MFCANYLVTIQPNQGGLLDNTNSPEEQSTAPQLAKENSISGDGSSPTLEKSSLEEHIDERAIDLNKLFPDSEMDLNDLFPDTEVKHLLKKIIKNKKDMNLI</sequence>
<feature type="compositionally biased region" description="Polar residues" evidence="1">
    <location>
        <begin position="13"/>
        <end position="50"/>
    </location>
</feature>
<name>A0A383ANY1_9ZZZZ</name>
<reference evidence="2" key="1">
    <citation type="submission" date="2018-05" db="EMBL/GenBank/DDBJ databases">
        <authorList>
            <person name="Lanie J.A."/>
            <person name="Ng W.-L."/>
            <person name="Kazmierczak K.M."/>
            <person name="Andrzejewski T.M."/>
            <person name="Davidsen T.M."/>
            <person name="Wayne K.J."/>
            <person name="Tettelin H."/>
            <person name="Glass J.I."/>
            <person name="Rusch D."/>
            <person name="Podicherti R."/>
            <person name="Tsui H.-C.T."/>
            <person name="Winkler M.E."/>
        </authorList>
    </citation>
    <scope>NUCLEOTIDE SEQUENCE</scope>
</reference>
<feature type="region of interest" description="Disordered" evidence="1">
    <location>
        <begin position="13"/>
        <end position="53"/>
    </location>
</feature>
<gene>
    <name evidence="2" type="ORF">METZ01_LOCUS462135</name>
</gene>
<dbReference type="AlphaFoldDB" id="A0A383ANY1"/>
<evidence type="ECO:0000256" key="1">
    <source>
        <dbReference type="SAM" id="MobiDB-lite"/>
    </source>
</evidence>
<protein>
    <submittedName>
        <fullName evidence="2">Uncharacterized protein</fullName>
    </submittedName>
</protein>